<protein>
    <recommendedName>
        <fullName evidence="3">WLM domain-containing protein</fullName>
    </recommendedName>
</protein>
<reference evidence="1 2" key="1">
    <citation type="journal article" date="2006" name="Nature">
        <title>Global trends of whole-genome duplications revealed by the ciliate Paramecium tetraurelia.</title>
        <authorList>
            <consortium name="Genoscope"/>
            <person name="Aury J.-M."/>
            <person name="Jaillon O."/>
            <person name="Duret L."/>
            <person name="Noel B."/>
            <person name="Jubin C."/>
            <person name="Porcel B.M."/>
            <person name="Segurens B."/>
            <person name="Daubin V."/>
            <person name="Anthouard V."/>
            <person name="Aiach N."/>
            <person name="Arnaiz O."/>
            <person name="Billaut A."/>
            <person name="Beisson J."/>
            <person name="Blanc I."/>
            <person name="Bouhouche K."/>
            <person name="Camara F."/>
            <person name="Duharcourt S."/>
            <person name="Guigo R."/>
            <person name="Gogendeau D."/>
            <person name="Katinka M."/>
            <person name="Keller A.-M."/>
            <person name="Kissmehl R."/>
            <person name="Klotz C."/>
            <person name="Koll F."/>
            <person name="Le Moue A."/>
            <person name="Lepere C."/>
            <person name="Malinsky S."/>
            <person name="Nowacki M."/>
            <person name="Nowak J.K."/>
            <person name="Plattner H."/>
            <person name="Poulain J."/>
            <person name="Ruiz F."/>
            <person name="Serrano V."/>
            <person name="Zagulski M."/>
            <person name="Dessen P."/>
            <person name="Betermier M."/>
            <person name="Weissenbach J."/>
            <person name="Scarpelli C."/>
            <person name="Schachter V."/>
            <person name="Sperling L."/>
            <person name="Meyer E."/>
            <person name="Cohen J."/>
            <person name="Wincker P."/>
        </authorList>
    </citation>
    <scope>NUCLEOTIDE SEQUENCE [LARGE SCALE GENOMIC DNA]</scope>
    <source>
        <strain evidence="1 2">Stock d4-2</strain>
    </source>
</reference>
<dbReference type="RefSeq" id="XP_001447005.1">
    <property type="nucleotide sequence ID" value="XM_001446968.1"/>
</dbReference>
<name>A0D991_PARTE</name>
<dbReference type="EMBL" id="CT868341">
    <property type="protein sequence ID" value="CAK79608.1"/>
    <property type="molecule type" value="Genomic_DNA"/>
</dbReference>
<organism evidence="1 2">
    <name type="scientific">Paramecium tetraurelia</name>
    <dbReference type="NCBI Taxonomy" id="5888"/>
    <lineage>
        <taxon>Eukaryota</taxon>
        <taxon>Sar</taxon>
        <taxon>Alveolata</taxon>
        <taxon>Ciliophora</taxon>
        <taxon>Intramacronucleata</taxon>
        <taxon>Oligohymenophorea</taxon>
        <taxon>Peniculida</taxon>
        <taxon>Parameciidae</taxon>
        <taxon>Paramecium</taxon>
    </lineage>
</organism>
<dbReference type="KEGG" id="ptm:GSPATT00014538001"/>
<gene>
    <name evidence="1" type="ORF">GSPATT00014538001</name>
</gene>
<dbReference type="InParanoid" id="A0D991"/>
<dbReference type="Proteomes" id="UP000000600">
    <property type="component" value="Unassembled WGS sequence"/>
</dbReference>
<accession>A0D991</accession>
<proteinExistence type="predicted"/>
<dbReference type="GeneID" id="5032797"/>
<evidence type="ECO:0008006" key="3">
    <source>
        <dbReference type="Google" id="ProtNLM"/>
    </source>
</evidence>
<keyword evidence="2" id="KW-1185">Reference proteome</keyword>
<evidence type="ECO:0000313" key="2">
    <source>
        <dbReference type="Proteomes" id="UP000000600"/>
    </source>
</evidence>
<dbReference type="AlphaFoldDB" id="A0D991"/>
<sequence length="145" mass="16641">MAHYPTPDTHDLYISCIKSIIGCSSLRIQNVYQQNQKIGIIQIQHQNNYLCSNIKQSNAFLHEVQHAQQAYILNMRNNINKSNWKLNNLFNANAKSREDKVKEWLYQKLHQIIVCSTLGNIVSLDDCAVFHQKQPDGSIKISGTT</sequence>
<evidence type="ECO:0000313" key="1">
    <source>
        <dbReference type="EMBL" id="CAK79608.1"/>
    </source>
</evidence>
<dbReference type="HOGENOM" id="CLU_1790664_0_0_1"/>